<reference evidence="2" key="1">
    <citation type="submission" date="2022-07" db="EMBL/GenBank/DDBJ databases">
        <title>Parvularcula maris sp. nov., an algicidal bacterium isolated from seawater.</title>
        <authorList>
            <person name="Li F."/>
        </authorList>
    </citation>
    <scope>NUCLEOTIDE SEQUENCE</scope>
    <source>
        <strain evidence="2">BGMRC 0090</strain>
    </source>
</reference>
<keyword evidence="2" id="KW-0413">Isomerase</keyword>
<dbReference type="InterPro" id="IPR036188">
    <property type="entry name" value="FAD/NAD-bd_sf"/>
</dbReference>
<dbReference type="Proteomes" id="UP001142610">
    <property type="component" value="Unassembled WGS sequence"/>
</dbReference>
<organism evidence="2 3">
    <name type="scientific">Parvularcula maris</name>
    <dbReference type="NCBI Taxonomy" id="2965077"/>
    <lineage>
        <taxon>Bacteria</taxon>
        <taxon>Pseudomonadati</taxon>
        <taxon>Pseudomonadota</taxon>
        <taxon>Alphaproteobacteria</taxon>
        <taxon>Parvularculales</taxon>
        <taxon>Parvularculaceae</taxon>
        <taxon>Parvularcula</taxon>
    </lineage>
</organism>
<keyword evidence="3" id="KW-1185">Reference proteome</keyword>
<dbReference type="EC" id="5.5.1.19" evidence="2"/>
<comment type="caution">
    <text evidence="2">The sequence shown here is derived from an EMBL/GenBank/DDBJ whole genome shotgun (WGS) entry which is preliminary data.</text>
</comment>
<dbReference type="SUPFAM" id="SSF51905">
    <property type="entry name" value="FAD/NAD(P)-binding domain"/>
    <property type="match status" value="1"/>
</dbReference>
<protein>
    <submittedName>
        <fullName evidence="2">Lycopene beta-cyclase CrtY</fullName>
        <ecNumber evidence="2">5.5.1.19</ecNumber>
    </submittedName>
</protein>
<evidence type="ECO:0000256" key="1">
    <source>
        <dbReference type="ARBA" id="ARBA00006599"/>
    </source>
</evidence>
<comment type="similarity">
    <text evidence="1">Belongs to the lycopene cyclase family.</text>
</comment>
<dbReference type="InterPro" id="IPR010108">
    <property type="entry name" value="Lycopene_cyclase_b/e"/>
</dbReference>
<dbReference type="GO" id="GO:0016117">
    <property type="term" value="P:carotenoid biosynthetic process"/>
    <property type="evidence" value="ECO:0007669"/>
    <property type="project" value="InterPro"/>
</dbReference>
<dbReference type="RefSeq" id="WP_256618859.1">
    <property type="nucleotide sequence ID" value="NZ_JANIBC010000003.1"/>
</dbReference>
<evidence type="ECO:0000313" key="2">
    <source>
        <dbReference type="EMBL" id="MCQ8184998.1"/>
    </source>
</evidence>
<dbReference type="EMBL" id="JANIBC010000003">
    <property type="protein sequence ID" value="MCQ8184998.1"/>
    <property type="molecule type" value="Genomic_DNA"/>
</dbReference>
<proteinExistence type="inferred from homology"/>
<evidence type="ECO:0000313" key="3">
    <source>
        <dbReference type="Proteomes" id="UP001142610"/>
    </source>
</evidence>
<dbReference type="AlphaFoldDB" id="A0A9X2RJQ8"/>
<dbReference type="InterPro" id="IPR008461">
    <property type="entry name" value="CrtY"/>
</dbReference>
<sequence>MAVYDLILAGGGLASSLIAYRTAQLRPELKIVVAEKEETLGGNHTWCFHGTDVTSEQLDWLAPFVTSRWEEQQVRFPERRRSLSTPYLAATSDRLAEVMAETKVQTIRGTEAVALSPSSLTLADQTTLRGTVLDGRGAQRSDTITIAFQKFLGLEVRFEEPHGLTEPIIMDATVPQTDGYRFVYVLPFTNDTALIEDTYYADGETLPRETLRQGIEDYAVRQGWRIADVIREEEGVLPIVLEGDIDAYLGELQDAAPIGLRAALFHPVTGYSLPEAARLADLIAAEEDFSPENLRRVIERQVRERWRKHRYSRLLNRMLFRAAKPELRYIVLQRFYGLPQPLIERFYAGETTTGDRLRILAGKPPVPIHKAISALPPRRLEKDRQA</sequence>
<name>A0A9X2RJQ8_9PROT</name>
<gene>
    <name evidence="2" type="primary">crtY</name>
    <name evidence="2" type="ORF">NOG11_06295</name>
</gene>
<dbReference type="GO" id="GO:0045436">
    <property type="term" value="F:lycopene beta cyclase activity"/>
    <property type="evidence" value="ECO:0007669"/>
    <property type="project" value="InterPro"/>
</dbReference>
<dbReference type="NCBIfam" id="TIGR01790">
    <property type="entry name" value="carotene-cycl"/>
    <property type="match status" value="1"/>
</dbReference>
<dbReference type="NCBIfam" id="TIGR01789">
    <property type="entry name" value="lycopene_cycl"/>
    <property type="match status" value="1"/>
</dbReference>
<dbReference type="GO" id="GO:0016705">
    <property type="term" value="F:oxidoreductase activity, acting on paired donors, with incorporation or reduction of molecular oxygen"/>
    <property type="evidence" value="ECO:0007669"/>
    <property type="project" value="InterPro"/>
</dbReference>
<accession>A0A9X2RJQ8</accession>
<dbReference type="Pfam" id="PF05834">
    <property type="entry name" value="Lycopene_cycl"/>
    <property type="match status" value="1"/>
</dbReference>